<dbReference type="GO" id="GO:0000981">
    <property type="term" value="F:DNA-binding transcription factor activity, RNA polymerase II-specific"/>
    <property type="evidence" value="ECO:0007669"/>
    <property type="project" value="TreeGrafter"/>
</dbReference>
<dbReference type="InterPro" id="IPR013783">
    <property type="entry name" value="Ig-like_fold"/>
</dbReference>
<dbReference type="PANTHER" id="PTHR24169:SF28">
    <property type="entry name" value="NUCLEAR FACTOR NF-KAPPA-B P110 SUBUNIT"/>
    <property type="match status" value="1"/>
</dbReference>
<dbReference type="InterPro" id="IPR000451">
    <property type="entry name" value="NFkB/Dor"/>
</dbReference>
<dbReference type="SMART" id="SM00429">
    <property type="entry name" value="IPT"/>
    <property type="match status" value="1"/>
</dbReference>
<protein>
    <recommendedName>
        <fullName evidence="1">RHD domain-containing protein</fullName>
    </recommendedName>
</protein>
<proteinExistence type="predicted"/>
<dbReference type="Gene3D" id="1.10.533.10">
    <property type="entry name" value="Death Domain, Fas"/>
    <property type="match status" value="1"/>
</dbReference>
<dbReference type="InterPro" id="IPR037059">
    <property type="entry name" value="RHD_DNA_bind_dom_sf"/>
</dbReference>
<dbReference type="EMBL" id="JAWJWE010000001">
    <property type="protein sequence ID" value="KAK6645144.1"/>
    <property type="molecule type" value="Genomic_DNA"/>
</dbReference>
<dbReference type="Pfam" id="PF16179">
    <property type="entry name" value="RHD_dimer"/>
    <property type="match status" value="1"/>
</dbReference>
<feature type="domain" description="RHD" evidence="1">
    <location>
        <begin position="23"/>
        <end position="69"/>
    </location>
</feature>
<dbReference type="InterPro" id="IPR008967">
    <property type="entry name" value="p53-like_TF_DNA-bd_sf"/>
</dbReference>
<organism evidence="2 3">
    <name type="scientific">Polyplax serrata</name>
    <name type="common">Common mouse louse</name>
    <dbReference type="NCBI Taxonomy" id="468196"/>
    <lineage>
        <taxon>Eukaryota</taxon>
        <taxon>Metazoa</taxon>
        <taxon>Ecdysozoa</taxon>
        <taxon>Arthropoda</taxon>
        <taxon>Hexapoda</taxon>
        <taxon>Insecta</taxon>
        <taxon>Pterygota</taxon>
        <taxon>Neoptera</taxon>
        <taxon>Paraneoptera</taxon>
        <taxon>Psocodea</taxon>
        <taxon>Troctomorpha</taxon>
        <taxon>Phthiraptera</taxon>
        <taxon>Anoplura</taxon>
        <taxon>Polyplacidae</taxon>
        <taxon>Polyplax</taxon>
    </lineage>
</organism>
<evidence type="ECO:0000259" key="1">
    <source>
        <dbReference type="PROSITE" id="PS50254"/>
    </source>
</evidence>
<dbReference type="InterPro" id="IPR011029">
    <property type="entry name" value="DEATH-like_dom_sf"/>
</dbReference>
<dbReference type="InterPro" id="IPR032397">
    <property type="entry name" value="RHD_dimer"/>
</dbReference>
<dbReference type="InterPro" id="IPR011539">
    <property type="entry name" value="RHD_DNA_bind_dom"/>
</dbReference>
<evidence type="ECO:0000313" key="3">
    <source>
        <dbReference type="Proteomes" id="UP001372834"/>
    </source>
</evidence>
<dbReference type="GO" id="GO:0005737">
    <property type="term" value="C:cytoplasm"/>
    <property type="evidence" value="ECO:0007669"/>
    <property type="project" value="InterPro"/>
</dbReference>
<dbReference type="InterPro" id="IPR002909">
    <property type="entry name" value="IPT_dom"/>
</dbReference>
<dbReference type="Gene3D" id="2.60.40.10">
    <property type="entry name" value="Immunoglobulins"/>
    <property type="match status" value="1"/>
</dbReference>
<dbReference type="SUPFAM" id="SSF49417">
    <property type="entry name" value="p53-like transcription factors"/>
    <property type="match status" value="1"/>
</dbReference>
<dbReference type="AlphaFoldDB" id="A0AAN8XQ79"/>
<reference evidence="2 3" key="1">
    <citation type="submission" date="2023-10" db="EMBL/GenBank/DDBJ databases">
        <title>Genomes of two closely related lineages of the louse Polyplax serrata with different host specificities.</title>
        <authorList>
            <person name="Martinu J."/>
            <person name="Tarabai H."/>
            <person name="Stefka J."/>
            <person name="Hypsa V."/>
        </authorList>
    </citation>
    <scope>NUCLEOTIDE SEQUENCE [LARGE SCALE GENOMIC DNA]</scope>
    <source>
        <strain evidence="2">HR10_N</strain>
    </source>
</reference>
<name>A0AAN8XQ79_POLSC</name>
<dbReference type="PROSITE" id="PS50254">
    <property type="entry name" value="REL_2"/>
    <property type="match status" value="1"/>
</dbReference>
<dbReference type="Gene3D" id="2.60.40.340">
    <property type="entry name" value="Rel homology domain (RHD), DNA-binding domain"/>
    <property type="match status" value="1"/>
</dbReference>
<dbReference type="SUPFAM" id="SSF47986">
    <property type="entry name" value="DEATH domain"/>
    <property type="match status" value="1"/>
</dbReference>
<dbReference type="GO" id="GO:0048468">
    <property type="term" value="P:cell development"/>
    <property type="evidence" value="ECO:0007669"/>
    <property type="project" value="UniProtKB-ARBA"/>
</dbReference>
<evidence type="ECO:0000313" key="2">
    <source>
        <dbReference type="EMBL" id="KAK6645144.1"/>
    </source>
</evidence>
<dbReference type="GO" id="GO:0000978">
    <property type="term" value="F:RNA polymerase II cis-regulatory region sequence-specific DNA binding"/>
    <property type="evidence" value="ECO:0007669"/>
    <property type="project" value="TreeGrafter"/>
</dbReference>
<dbReference type="PANTHER" id="PTHR24169">
    <property type="entry name" value="NUCLEAR FACTOR NF-KAPPA-B PROTEIN"/>
    <property type="match status" value="1"/>
</dbReference>
<dbReference type="GO" id="GO:0048731">
    <property type="term" value="P:system development"/>
    <property type="evidence" value="ECO:0007669"/>
    <property type="project" value="UniProtKB-ARBA"/>
</dbReference>
<dbReference type="SUPFAM" id="SSF81296">
    <property type="entry name" value="E set domains"/>
    <property type="match status" value="1"/>
</dbReference>
<gene>
    <name evidence="2" type="ORF">RUM43_001420</name>
</gene>
<dbReference type="InterPro" id="IPR014756">
    <property type="entry name" value="Ig_E-set"/>
</dbReference>
<sequence>MENFCLIFRQSGFLGENDELDHKVEKAVNTVDVDFVSLCFEAFRREDGKLFPICPPIYSEPIGNAKSAKTGKLKISRINKCSGSVKGGDEIWMLVEKINKKGLVVKFWEECNGRVIWQSSLEGDDLILHHQYAIIFKMPPYRDPNIMSEVEVLMRLERTTQSNQPCDYSEPITFVYEPLKGKNNKGENLYRKESHLTSLDHYHIKRPRTDPSAGRLYGSDDDLEIPAAAFEDSTENYIEEILFSDKDTIELEQAWAKFNVEDDMDMPLQMDGIPFKNKHRRDLLYKLYILYSKLDENENKKPNEDARNFRRGTMDKMEGTKRSVEKEEVKDAASTLLSLRSRAMTGNCVSSNVSEPETNKKLRHAITPKRLSPFGESRDKSEVQAPLRTSVIKSHLLESRELNGGNFTDSPDIKNTRVQGLETELKEKFIISEMQPEDVKVGSLEDIPLLMNDKSIKKELDSPRSMVDIEKLDVICQILNESGSWVNLADMWDCSYIVPDAKMSPSPTKWILNYVENIHGSLELHELRYFLNASNEKKALEILDEMLTQDVR</sequence>
<comment type="caution">
    <text evidence="2">The sequence shown here is derived from an EMBL/GenBank/DDBJ whole genome shotgun (WGS) entry which is preliminary data.</text>
</comment>
<dbReference type="Proteomes" id="UP001372834">
    <property type="component" value="Unassembled WGS sequence"/>
</dbReference>
<dbReference type="PRINTS" id="PR00057">
    <property type="entry name" value="NFKBTNSCPFCT"/>
</dbReference>
<accession>A0AAN8XQ79</accession>